<dbReference type="Pfam" id="PF19760">
    <property type="entry name" value="DUF6247"/>
    <property type="match status" value="1"/>
</dbReference>
<dbReference type="Proteomes" id="UP000182100">
    <property type="component" value="Unassembled WGS sequence"/>
</dbReference>
<feature type="compositionally biased region" description="Basic and acidic residues" evidence="1">
    <location>
        <begin position="89"/>
        <end position="101"/>
    </location>
</feature>
<evidence type="ECO:0000313" key="3">
    <source>
        <dbReference type="Proteomes" id="UP000182100"/>
    </source>
</evidence>
<organism evidence="2 3">
    <name type="scientific">Streptomyces prasinopilosus</name>
    <dbReference type="NCBI Taxonomy" id="67344"/>
    <lineage>
        <taxon>Bacteria</taxon>
        <taxon>Bacillati</taxon>
        <taxon>Actinomycetota</taxon>
        <taxon>Actinomycetes</taxon>
        <taxon>Kitasatosporales</taxon>
        <taxon>Streptomycetaceae</taxon>
        <taxon>Streptomyces</taxon>
    </lineage>
</organism>
<name>A0A1G6Q9R9_9ACTN</name>
<accession>A0A1G6Q9R9</accession>
<protein>
    <submittedName>
        <fullName evidence="2">Uncharacterized protein</fullName>
    </submittedName>
</protein>
<evidence type="ECO:0000313" key="2">
    <source>
        <dbReference type="EMBL" id="SDC89058.1"/>
    </source>
</evidence>
<feature type="region of interest" description="Disordered" evidence="1">
    <location>
        <begin position="89"/>
        <end position="108"/>
    </location>
</feature>
<gene>
    <name evidence="2" type="ORF">SAMN05216505_10438</name>
</gene>
<evidence type="ECO:0000256" key="1">
    <source>
        <dbReference type="SAM" id="MobiDB-lite"/>
    </source>
</evidence>
<dbReference type="AlphaFoldDB" id="A0A1G6Q9R9"/>
<sequence length="108" mass="12071">MAHEVDPDSCGRTPEAIRAALQRRRDWLRAFEQEWLSAAADFDRPALDAVIDKWFPFACACATPGYLDAVEHTVRRMAEDDTEGLVFRDADGHGYDADGRPVDAGGYR</sequence>
<dbReference type="RefSeq" id="WP_055572208.1">
    <property type="nucleotide sequence ID" value="NZ_FMZK01000004.1"/>
</dbReference>
<dbReference type="EMBL" id="FMZK01000004">
    <property type="protein sequence ID" value="SDC89058.1"/>
    <property type="molecule type" value="Genomic_DNA"/>
</dbReference>
<dbReference type="STRING" id="67344.SAMN05216505_10438"/>
<proteinExistence type="predicted"/>
<reference evidence="3" key="1">
    <citation type="submission" date="2016-10" db="EMBL/GenBank/DDBJ databases">
        <authorList>
            <person name="Varghese N."/>
            <person name="Submissions S."/>
        </authorList>
    </citation>
    <scope>NUCLEOTIDE SEQUENCE [LARGE SCALE GENOMIC DNA]</scope>
    <source>
        <strain evidence="3">CGMCC 4.3504</strain>
    </source>
</reference>
<keyword evidence="3" id="KW-1185">Reference proteome</keyword>
<dbReference type="InterPro" id="IPR046214">
    <property type="entry name" value="DUF6247"/>
</dbReference>